<dbReference type="PROSITE" id="PS51257">
    <property type="entry name" value="PROKAR_LIPOPROTEIN"/>
    <property type="match status" value="1"/>
</dbReference>
<feature type="coiled-coil region" evidence="1">
    <location>
        <begin position="127"/>
        <end position="175"/>
    </location>
</feature>
<dbReference type="Gene3D" id="1.20.5.730">
    <property type="entry name" value="Single helix bin"/>
    <property type="match status" value="1"/>
</dbReference>
<evidence type="ECO:0000256" key="1">
    <source>
        <dbReference type="SAM" id="Coils"/>
    </source>
</evidence>
<protein>
    <recommendedName>
        <fullName evidence="3">Lipoprotein</fullName>
    </recommendedName>
</protein>
<evidence type="ECO:0008006" key="3">
    <source>
        <dbReference type="Google" id="ProtNLM"/>
    </source>
</evidence>
<dbReference type="AlphaFoldDB" id="A0A212K2G5"/>
<sequence>MKKLLMGCFCLLALASCNVKNSDEYKALQAQRDSLLQVSAQGNTELAEMNSLINDVEENFRQIREAEKYLTIESKSKGEMSNDTKTRVRDNFEMINEILKKNKADIDKLNQRLKGNSGQMSGLKSTIERLNAELTERANTISELQSSLATRDAQIASLQTDVKSLTENVDNLSTQTAEQASKIKEQDKELNTAYYMFGTSKELKEAKVVTGGFLASNKILNEGIEKSKFIKVDIRDTKSIPVYDKKAKLLSDHPKDSYTLDKDASGKVVIKVTDYKRFWSLTKFLVVEVG</sequence>
<keyword evidence="1" id="KW-0175">Coiled coil</keyword>
<evidence type="ECO:0000313" key="2">
    <source>
        <dbReference type="EMBL" id="SBW05705.1"/>
    </source>
</evidence>
<accession>A0A212K2G5</accession>
<dbReference type="EMBL" id="FLUM01000003">
    <property type="protein sequence ID" value="SBW05705.1"/>
    <property type="molecule type" value="Genomic_DNA"/>
</dbReference>
<reference evidence="2" key="1">
    <citation type="submission" date="2016-04" db="EMBL/GenBank/DDBJ databases">
        <authorList>
            <person name="Evans L.H."/>
            <person name="Alamgir A."/>
            <person name="Owens N."/>
            <person name="Weber N.D."/>
            <person name="Virtaneva K."/>
            <person name="Barbian K."/>
            <person name="Babar A."/>
            <person name="Rosenke K."/>
        </authorList>
    </citation>
    <scope>NUCLEOTIDE SEQUENCE</scope>
    <source>
        <strain evidence="2">86-1</strain>
    </source>
</reference>
<dbReference type="RefSeq" id="WP_296943655.1">
    <property type="nucleotide sequence ID" value="NZ_LT599032.1"/>
</dbReference>
<proteinExistence type="predicted"/>
<organism evidence="2">
    <name type="scientific">uncultured Dysgonomonas sp</name>
    <dbReference type="NCBI Taxonomy" id="206096"/>
    <lineage>
        <taxon>Bacteria</taxon>
        <taxon>Pseudomonadati</taxon>
        <taxon>Bacteroidota</taxon>
        <taxon>Bacteroidia</taxon>
        <taxon>Bacteroidales</taxon>
        <taxon>Dysgonomonadaceae</taxon>
        <taxon>Dysgonomonas</taxon>
        <taxon>environmental samples</taxon>
    </lineage>
</organism>
<name>A0A212K2G5_9BACT</name>
<gene>
    <name evidence="2" type="ORF">KL86DYS1_31180</name>
</gene>